<organism evidence="2 3">
    <name type="scientific">Takifugu flavidus</name>
    <name type="common">sansaifugu</name>
    <dbReference type="NCBI Taxonomy" id="433684"/>
    <lineage>
        <taxon>Eukaryota</taxon>
        <taxon>Metazoa</taxon>
        <taxon>Chordata</taxon>
        <taxon>Craniata</taxon>
        <taxon>Vertebrata</taxon>
        <taxon>Euteleostomi</taxon>
        <taxon>Actinopterygii</taxon>
        <taxon>Neopterygii</taxon>
        <taxon>Teleostei</taxon>
        <taxon>Neoteleostei</taxon>
        <taxon>Acanthomorphata</taxon>
        <taxon>Eupercaria</taxon>
        <taxon>Tetraodontiformes</taxon>
        <taxon>Tetradontoidea</taxon>
        <taxon>Tetraodontidae</taxon>
        <taxon>Takifugu</taxon>
    </lineage>
</organism>
<evidence type="ECO:0000313" key="3">
    <source>
        <dbReference type="Proteomes" id="UP000324091"/>
    </source>
</evidence>
<dbReference type="Proteomes" id="UP000324091">
    <property type="component" value="Chromosome 1"/>
</dbReference>
<dbReference type="AlphaFoldDB" id="A0A5C6PNF0"/>
<evidence type="ECO:0000313" key="2">
    <source>
        <dbReference type="EMBL" id="TWW80381.1"/>
    </source>
</evidence>
<protein>
    <submittedName>
        <fullName evidence="2">Uncharacterized protein</fullName>
    </submittedName>
</protein>
<feature type="region of interest" description="Disordered" evidence="1">
    <location>
        <begin position="73"/>
        <end position="103"/>
    </location>
</feature>
<evidence type="ECO:0000256" key="1">
    <source>
        <dbReference type="SAM" id="MobiDB-lite"/>
    </source>
</evidence>
<proteinExistence type="predicted"/>
<accession>A0A5C6PNF0</accession>
<keyword evidence="3" id="KW-1185">Reference proteome</keyword>
<gene>
    <name evidence="2" type="ORF">D4764_01G0001960</name>
</gene>
<dbReference type="EMBL" id="RHFK02000001">
    <property type="protein sequence ID" value="TWW80381.1"/>
    <property type="molecule type" value="Genomic_DNA"/>
</dbReference>
<comment type="caution">
    <text evidence="2">The sequence shown here is derived from an EMBL/GenBank/DDBJ whole genome shotgun (WGS) entry which is preliminary data.</text>
</comment>
<name>A0A5C6PNF0_9TELE</name>
<reference evidence="2 3" key="1">
    <citation type="submission" date="2019-04" db="EMBL/GenBank/DDBJ databases">
        <title>Chromosome genome assembly for Takifugu flavidus.</title>
        <authorList>
            <person name="Xiao S."/>
        </authorList>
    </citation>
    <scope>NUCLEOTIDE SEQUENCE [LARGE SCALE GENOMIC DNA]</scope>
    <source>
        <strain evidence="2">HTHZ2018</strain>
        <tissue evidence="2">Muscle</tissue>
    </source>
</reference>
<sequence>MRTEEKNSAAPPRQRPPLRLATATTRWPVHGAAWLILHHSPCAPNPGSMCNSCPSLPKSLPTDSCLDLRPRRVRSESVARRRAQRSRGSGESPRSLGRSVRRRFGPRHHNIYAANCCLGCHSTKGASWSPPGPRASIGSGRAVSHALARTHWTARLSINFKAARPPPAFDEWADRFSGLLTGQAGRKVRPLSQGTFRCLEQSYYPCRETRPTPFMTP</sequence>